<accession>A0A409YU78</accession>
<dbReference type="GO" id="GO:0016491">
    <property type="term" value="F:oxidoreductase activity"/>
    <property type="evidence" value="ECO:0007669"/>
    <property type="project" value="UniProtKB-KW"/>
</dbReference>
<dbReference type="PROSITE" id="PS00061">
    <property type="entry name" value="ADH_SHORT"/>
    <property type="match status" value="1"/>
</dbReference>
<dbReference type="STRING" id="231916.A0A409YU78"/>
<dbReference type="Proteomes" id="UP000284706">
    <property type="component" value="Unassembled WGS sequence"/>
</dbReference>
<dbReference type="EMBL" id="NHYE01000286">
    <property type="protein sequence ID" value="PPR06550.1"/>
    <property type="molecule type" value="Genomic_DNA"/>
</dbReference>
<evidence type="ECO:0008006" key="7">
    <source>
        <dbReference type="Google" id="ProtNLM"/>
    </source>
</evidence>
<dbReference type="PANTHER" id="PTHR44196:SF1">
    <property type="entry name" value="DEHYDROGENASE_REDUCTASE SDR FAMILY MEMBER 7B"/>
    <property type="match status" value="1"/>
</dbReference>
<dbReference type="Gene3D" id="3.40.50.720">
    <property type="entry name" value="NAD(P)-binding Rossmann-like Domain"/>
    <property type="match status" value="1"/>
</dbReference>
<dbReference type="InterPro" id="IPR020904">
    <property type="entry name" value="Sc_DH/Rdtase_CS"/>
</dbReference>
<dbReference type="InterPro" id="IPR036291">
    <property type="entry name" value="NAD(P)-bd_dom_sf"/>
</dbReference>
<evidence type="ECO:0000256" key="2">
    <source>
        <dbReference type="ARBA" id="ARBA00022857"/>
    </source>
</evidence>
<sequence>MGFEIPPAVATLLSTPWRNTTFAILPLLFVRHCVLRKPTRPRKVPKIGERVLVLGASSGVGRTLAKQYVTRGARVCVVGRRKALLDEVKRECYGTMPSLGSSSQDVLSIAADFTKAEDMVKVRALVEREWGGLDTLVVSAGVSALQPLMAVAGVEVKRGETMQEASQEGIQRAAEIAGAAVQGNYIGPLVAAVSFVRIFTPSFVIPTEIPLLSNTSKAPSIVLINSLASVIPAPTRTLYASTKAASLLLYQALSIEHPNITFTCVMPSTIEGDFRASAVDSGLVREKDPNKHGLKRDDVARRCIRAADYGEKAVFMPATMRFGHLLYWIWPSFVERRAMKKYNFSA</sequence>
<dbReference type="InParanoid" id="A0A409YU78"/>
<dbReference type="AlphaFoldDB" id="A0A409YU78"/>
<protein>
    <recommendedName>
        <fullName evidence="7">NAD(P)-binding protein</fullName>
    </recommendedName>
</protein>
<dbReference type="InterPro" id="IPR002347">
    <property type="entry name" value="SDR_fam"/>
</dbReference>
<evidence type="ECO:0000256" key="3">
    <source>
        <dbReference type="ARBA" id="ARBA00023002"/>
    </source>
</evidence>
<proteinExistence type="inferred from homology"/>
<comment type="similarity">
    <text evidence="1">Belongs to the short-chain dehydrogenases/reductases (SDR) family.</text>
</comment>
<reference evidence="5 6" key="1">
    <citation type="journal article" date="2018" name="Evol. Lett.">
        <title>Horizontal gene cluster transfer increased hallucinogenic mushroom diversity.</title>
        <authorList>
            <person name="Reynolds H.T."/>
            <person name="Vijayakumar V."/>
            <person name="Gluck-Thaler E."/>
            <person name="Korotkin H.B."/>
            <person name="Matheny P.B."/>
            <person name="Slot J.C."/>
        </authorList>
    </citation>
    <scope>NUCLEOTIDE SEQUENCE [LARGE SCALE GENOMIC DNA]</scope>
    <source>
        <strain evidence="5 6">SRW20</strain>
    </source>
</reference>
<dbReference type="SUPFAM" id="SSF51735">
    <property type="entry name" value="NAD(P)-binding Rossmann-fold domains"/>
    <property type="match status" value="1"/>
</dbReference>
<dbReference type="OrthoDB" id="37659at2759"/>
<dbReference type="Pfam" id="PF00106">
    <property type="entry name" value="adh_short"/>
    <property type="match status" value="1"/>
</dbReference>
<keyword evidence="2" id="KW-0521">NADP</keyword>
<keyword evidence="6" id="KW-1185">Reference proteome</keyword>
<organism evidence="5 6">
    <name type="scientific">Gymnopilus dilepis</name>
    <dbReference type="NCBI Taxonomy" id="231916"/>
    <lineage>
        <taxon>Eukaryota</taxon>
        <taxon>Fungi</taxon>
        <taxon>Dikarya</taxon>
        <taxon>Basidiomycota</taxon>
        <taxon>Agaricomycotina</taxon>
        <taxon>Agaricomycetes</taxon>
        <taxon>Agaricomycetidae</taxon>
        <taxon>Agaricales</taxon>
        <taxon>Agaricineae</taxon>
        <taxon>Hymenogastraceae</taxon>
        <taxon>Gymnopilus</taxon>
    </lineage>
</organism>
<dbReference type="PANTHER" id="PTHR44196">
    <property type="entry name" value="DEHYDROGENASE/REDUCTASE SDR FAMILY MEMBER 7B"/>
    <property type="match status" value="1"/>
</dbReference>
<dbReference type="GO" id="GO:0016020">
    <property type="term" value="C:membrane"/>
    <property type="evidence" value="ECO:0007669"/>
    <property type="project" value="TreeGrafter"/>
</dbReference>
<gene>
    <name evidence="5" type="ORF">CVT26_000728</name>
</gene>
<keyword evidence="3" id="KW-0560">Oxidoreductase</keyword>
<dbReference type="PRINTS" id="PR00081">
    <property type="entry name" value="GDHRDH"/>
</dbReference>
<evidence type="ECO:0000313" key="5">
    <source>
        <dbReference type="EMBL" id="PPR06550.1"/>
    </source>
</evidence>
<evidence type="ECO:0000256" key="4">
    <source>
        <dbReference type="ARBA" id="ARBA00037096"/>
    </source>
</evidence>
<evidence type="ECO:0000256" key="1">
    <source>
        <dbReference type="ARBA" id="ARBA00006484"/>
    </source>
</evidence>
<comment type="function">
    <text evidence="4">Putative oxidoreductase.</text>
</comment>
<comment type="caution">
    <text evidence="5">The sequence shown here is derived from an EMBL/GenBank/DDBJ whole genome shotgun (WGS) entry which is preliminary data.</text>
</comment>
<evidence type="ECO:0000313" key="6">
    <source>
        <dbReference type="Proteomes" id="UP000284706"/>
    </source>
</evidence>
<name>A0A409YU78_9AGAR</name>